<dbReference type="KEGG" id="nneo:PQG83_14220"/>
<accession>A0AA96GGM7</accession>
<dbReference type="RefSeq" id="WP_312742308.1">
    <property type="nucleotide sequence ID" value="NZ_CP116968.1"/>
</dbReference>
<keyword evidence="1" id="KW-0472">Membrane</keyword>
<feature type="transmembrane region" description="Helical" evidence="1">
    <location>
        <begin position="20"/>
        <end position="41"/>
    </location>
</feature>
<organism evidence="2 3">
    <name type="scientific">Candidatus Nitrospira neomarina</name>
    <dbReference type="NCBI Taxonomy" id="3020899"/>
    <lineage>
        <taxon>Bacteria</taxon>
        <taxon>Pseudomonadati</taxon>
        <taxon>Nitrospirota</taxon>
        <taxon>Nitrospiria</taxon>
        <taxon>Nitrospirales</taxon>
        <taxon>Nitrospiraceae</taxon>
        <taxon>Nitrospira</taxon>
    </lineage>
</organism>
<dbReference type="AlphaFoldDB" id="A0AA96GGM7"/>
<sequence length="243" mass="26376">MISSTRILRVRTPLQQSTLWLPTLGTMLLIGRACLATAMLVMMAGLGQSVYAAGGGQPKFQRISTQYIAALGDPDATSGNGAESWGLWPLDPGPRGVRLSRLEELEEAGGVAPARWKFDHTDWWLEEHGLIMEQPTFPVPSGKYLVTGDREVTTVLTIHPADKDGNSRWELDDQATLYDVTHLRCRSARYTPTTGEGSCSPVNVQKAAFPVTPGGTMPPVKGCKKQDYAVLIVIAVAVEDEGR</sequence>
<evidence type="ECO:0000313" key="3">
    <source>
        <dbReference type="Proteomes" id="UP001302494"/>
    </source>
</evidence>
<proteinExistence type="predicted"/>
<evidence type="ECO:0000256" key="1">
    <source>
        <dbReference type="SAM" id="Phobius"/>
    </source>
</evidence>
<evidence type="ECO:0000313" key="2">
    <source>
        <dbReference type="EMBL" id="WNM60907.1"/>
    </source>
</evidence>
<gene>
    <name evidence="2" type="ORF">PQG83_14220</name>
</gene>
<dbReference type="EMBL" id="CP116968">
    <property type="protein sequence ID" value="WNM60907.1"/>
    <property type="molecule type" value="Genomic_DNA"/>
</dbReference>
<keyword evidence="1" id="KW-0812">Transmembrane</keyword>
<reference evidence="2 3" key="1">
    <citation type="submission" date="2023-01" db="EMBL/GenBank/DDBJ databases">
        <title>Cultivation and genomic characterization of new, ubiquitous marine nitrite-oxidizing bacteria from the Nitrospirales.</title>
        <authorList>
            <person name="Mueller A.J."/>
            <person name="Daebeler A."/>
            <person name="Herbold C.W."/>
            <person name="Kirkegaard R.H."/>
            <person name="Daims H."/>
        </authorList>
    </citation>
    <scope>NUCLEOTIDE SEQUENCE [LARGE SCALE GENOMIC DNA]</scope>
    <source>
        <strain evidence="2 3">DK</strain>
    </source>
</reference>
<keyword evidence="3" id="KW-1185">Reference proteome</keyword>
<protein>
    <submittedName>
        <fullName evidence="2">Uncharacterized protein</fullName>
    </submittedName>
</protein>
<keyword evidence="1" id="KW-1133">Transmembrane helix</keyword>
<dbReference type="Proteomes" id="UP001302494">
    <property type="component" value="Chromosome"/>
</dbReference>
<name>A0AA96GGM7_9BACT</name>